<protein>
    <submittedName>
        <fullName evidence="1">Uncharacterized protein</fullName>
    </submittedName>
</protein>
<dbReference type="Proteomes" id="UP000186922">
    <property type="component" value="Unassembled WGS sequence"/>
</dbReference>
<organism evidence="1 2">
    <name type="scientific">Ramazzottius varieornatus</name>
    <name type="common">Water bear</name>
    <name type="synonym">Tardigrade</name>
    <dbReference type="NCBI Taxonomy" id="947166"/>
    <lineage>
        <taxon>Eukaryota</taxon>
        <taxon>Metazoa</taxon>
        <taxon>Ecdysozoa</taxon>
        <taxon>Tardigrada</taxon>
        <taxon>Eutardigrada</taxon>
        <taxon>Parachela</taxon>
        <taxon>Hypsibioidea</taxon>
        <taxon>Ramazzottiidae</taxon>
        <taxon>Ramazzottius</taxon>
    </lineage>
</organism>
<evidence type="ECO:0000313" key="2">
    <source>
        <dbReference type="Proteomes" id="UP000186922"/>
    </source>
</evidence>
<proteinExistence type="predicted"/>
<evidence type="ECO:0000313" key="1">
    <source>
        <dbReference type="EMBL" id="GAU96432.1"/>
    </source>
</evidence>
<sequence length="88" mass="9637">MDVSIAVDGSDAHNLSIADTSSSGKLRRDFSLEEETALCNEIEEKKPMFNTAQLMDVDPKLARPTHTSCNGRLNRIDKVSSKVNDAAE</sequence>
<keyword evidence="2" id="KW-1185">Reference proteome</keyword>
<comment type="caution">
    <text evidence="1">The sequence shown here is derived from an EMBL/GenBank/DDBJ whole genome shotgun (WGS) entry which is preliminary data.</text>
</comment>
<dbReference type="EMBL" id="BDGG01000003">
    <property type="protein sequence ID" value="GAU96432.1"/>
    <property type="molecule type" value="Genomic_DNA"/>
</dbReference>
<reference evidence="1 2" key="1">
    <citation type="journal article" date="2016" name="Nat. Commun.">
        <title>Extremotolerant tardigrade genome and improved radiotolerance of human cultured cells by tardigrade-unique protein.</title>
        <authorList>
            <person name="Hashimoto T."/>
            <person name="Horikawa D.D."/>
            <person name="Saito Y."/>
            <person name="Kuwahara H."/>
            <person name="Kozuka-Hata H."/>
            <person name="Shin-I T."/>
            <person name="Minakuchi Y."/>
            <person name="Ohishi K."/>
            <person name="Motoyama A."/>
            <person name="Aizu T."/>
            <person name="Enomoto A."/>
            <person name="Kondo K."/>
            <person name="Tanaka S."/>
            <person name="Hara Y."/>
            <person name="Koshikawa S."/>
            <person name="Sagara H."/>
            <person name="Miura T."/>
            <person name="Yokobori S."/>
            <person name="Miyagawa K."/>
            <person name="Suzuki Y."/>
            <person name="Kubo T."/>
            <person name="Oyama M."/>
            <person name="Kohara Y."/>
            <person name="Fujiyama A."/>
            <person name="Arakawa K."/>
            <person name="Katayama T."/>
            <person name="Toyoda A."/>
            <person name="Kunieda T."/>
        </authorList>
    </citation>
    <scope>NUCLEOTIDE SEQUENCE [LARGE SCALE GENOMIC DNA]</scope>
    <source>
        <strain evidence="1 2">YOKOZUNA-1</strain>
    </source>
</reference>
<dbReference type="AlphaFoldDB" id="A0A1D1V8Q8"/>
<gene>
    <name evidence="1" type="primary">RvY_07880-1</name>
    <name evidence="1" type="synonym">RvY_07880.1</name>
    <name evidence="1" type="ORF">RvY_07880</name>
</gene>
<accession>A0A1D1V8Q8</accession>
<name>A0A1D1V8Q8_RAMVA</name>